<dbReference type="Proteomes" id="UP000187209">
    <property type="component" value="Unassembled WGS sequence"/>
</dbReference>
<keyword evidence="2" id="KW-1185">Reference proteome</keyword>
<evidence type="ECO:0000313" key="1">
    <source>
        <dbReference type="EMBL" id="OMJ94665.1"/>
    </source>
</evidence>
<proteinExistence type="predicted"/>
<dbReference type="EMBL" id="MPUH01000023">
    <property type="protein sequence ID" value="OMJ94665.1"/>
    <property type="molecule type" value="Genomic_DNA"/>
</dbReference>
<dbReference type="AlphaFoldDB" id="A0A1R2D096"/>
<accession>A0A1R2D096</accession>
<dbReference type="OrthoDB" id="311022at2759"/>
<name>A0A1R2D096_9CILI</name>
<protein>
    <submittedName>
        <fullName evidence="1">Uncharacterized protein</fullName>
    </submittedName>
</protein>
<organism evidence="1 2">
    <name type="scientific">Stentor coeruleus</name>
    <dbReference type="NCBI Taxonomy" id="5963"/>
    <lineage>
        <taxon>Eukaryota</taxon>
        <taxon>Sar</taxon>
        <taxon>Alveolata</taxon>
        <taxon>Ciliophora</taxon>
        <taxon>Postciliodesmatophora</taxon>
        <taxon>Heterotrichea</taxon>
        <taxon>Heterotrichida</taxon>
        <taxon>Stentoridae</taxon>
        <taxon>Stentor</taxon>
    </lineage>
</organism>
<gene>
    <name evidence="1" type="ORF">SteCoe_2163</name>
</gene>
<evidence type="ECO:0000313" key="2">
    <source>
        <dbReference type="Proteomes" id="UP000187209"/>
    </source>
</evidence>
<sequence length="195" mass="22698">MSKSIKIIHYDVQSVGRRIKSTKKHFMWRFSLDSALYQIDLFSSKFSGKRTLKVNGEIFFEGKKQGKVFHISMEISSHNIIVIEVKKNYDLRIDGISFLLLKKQADFGEDIETTEENIMSNQLIPEQQEDWEKLAKPYEIIIREGVTTTFREKLPIVPKRNKGKLGSVKQNLKIFYGMDNQKVIEDDLIGSLEYC</sequence>
<reference evidence="1 2" key="1">
    <citation type="submission" date="2016-11" db="EMBL/GenBank/DDBJ databases">
        <title>The macronuclear genome of Stentor coeruleus: a giant cell with tiny introns.</title>
        <authorList>
            <person name="Slabodnick M."/>
            <person name="Ruby J.G."/>
            <person name="Reiff S.B."/>
            <person name="Swart E.C."/>
            <person name="Gosai S."/>
            <person name="Prabakaran S."/>
            <person name="Witkowska E."/>
            <person name="Larue G.E."/>
            <person name="Fisher S."/>
            <person name="Freeman R.M."/>
            <person name="Gunawardena J."/>
            <person name="Chu W."/>
            <person name="Stover N.A."/>
            <person name="Gregory B.D."/>
            <person name="Nowacki M."/>
            <person name="Derisi J."/>
            <person name="Roy S.W."/>
            <person name="Marshall W.F."/>
            <person name="Sood P."/>
        </authorList>
    </citation>
    <scope>NUCLEOTIDE SEQUENCE [LARGE SCALE GENOMIC DNA]</scope>
    <source>
        <strain evidence="1">WM001</strain>
    </source>
</reference>
<comment type="caution">
    <text evidence="1">The sequence shown here is derived from an EMBL/GenBank/DDBJ whole genome shotgun (WGS) entry which is preliminary data.</text>
</comment>